<dbReference type="SUPFAM" id="SSF48371">
    <property type="entry name" value="ARM repeat"/>
    <property type="match status" value="1"/>
</dbReference>
<dbReference type="InterPro" id="IPR011989">
    <property type="entry name" value="ARM-like"/>
</dbReference>
<evidence type="ECO:0000313" key="1">
    <source>
        <dbReference type="EMBL" id="WEK14068.1"/>
    </source>
</evidence>
<dbReference type="Gene3D" id="1.25.10.10">
    <property type="entry name" value="Leucine-rich Repeat Variant"/>
    <property type="match status" value="1"/>
</dbReference>
<reference evidence="1" key="1">
    <citation type="submission" date="2023-03" db="EMBL/GenBank/DDBJ databases">
        <title>Andean soil-derived lignocellulolytic bacterial consortium as a source of novel taxa and putative plastic-active enzymes.</title>
        <authorList>
            <person name="Diaz-Garcia L."/>
            <person name="Chuvochina M."/>
            <person name="Feuerriegel G."/>
            <person name="Bunk B."/>
            <person name="Sproer C."/>
            <person name="Streit W.R."/>
            <person name="Rodriguez L.M."/>
            <person name="Overmann J."/>
            <person name="Jimenez D.J."/>
        </authorList>
    </citation>
    <scope>NUCLEOTIDE SEQUENCE</scope>
    <source>
        <strain evidence="1">MAG 4610</strain>
    </source>
</reference>
<dbReference type="InterPro" id="IPR016024">
    <property type="entry name" value="ARM-type_fold"/>
</dbReference>
<organism evidence="1 2">
    <name type="scientific">Candidatus Microbacterium phytovorans</name>
    <dbReference type="NCBI Taxonomy" id="3121374"/>
    <lineage>
        <taxon>Bacteria</taxon>
        <taxon>Bacillati</taxon>
        <taxon>Actinomycetota</taxon>
        <taxon>Actinomycetes</taxon>
        <taxon>Micrococcales</taxon>
        <taxon>Microbacteriaceae</taxon>
        <taxon>Microbacterium</taxon>
    </lineage>
</organism>
<dbReference type="EMBL" id="CP119321">
    <property type="protein sequence ID" value="WEK14068.1"/>
    <property type="molecule type" value="Genomic_DNA"/>
</dbReference>
<name>A0AAJ5W3D4_9MICO</name>
<dbReference type="AlphaFoldDB" id="A0AAJ5W3D4"/>
<protein>
    <submittedName>
        <fullName evidence="1">HEAT repeat domain-containing protein</fullName>
    </submittedName>
</protein>
<proteinExistence type="predicted"/>
<gene>
    <name evidence="1" type="ORF">P0Y48_02310</name>
</gene>
<evidence type="ECO:0000313" key="2">
    <source>
        <dbReference type="Proteomes" id="UP001213972"/>
    </source>
</evidence>
<accession>A0AAJ5W3D4</accession>
<sequence length="137" mass="15237">MLPDSRLRPRERALAACELFGHQRVVTWCGELLSGRAREDDPHWPDIAWLGGTVGWPEYWARVWGARGLLHLGPPADPAIVLAALDDPAWRVREMALKVIAAHDLEDPLGHVDSCTDDPVARVRAQAWRVLGMPPSL</sequence>
<dbReference type="Proteomes" id="UP001213972">
    <property type="component" value="Chromosome"/>
</dbReference>